<dbReference type="PANTHER" id="PTHR43434:SF1">
    <property type="entry name" value="PHOSPHOGLYCOLATE PHOSPHATASE"/>
    <property type="match status" value="1"/>
</dbReference>
<dbReference type="InterPro" id="IPR023214">
    <property type="entry name" value="HAD_sf"/>
</dbReference>
<dbReference type="EC" id="3.1.3.-" evidence="1"/>
<evidence type="ECO:0000313" key="2">
    <source>
        <dbReference type="Proteomes" id="UP001168883"/>
    </source>
</evidence>
<comment type="caution">
    <text evidence="1">The sequence shown here is derived from an EMBL/GenBank/DDBJ whole genome shotgun (WGS) entry which is preliminary data.</text>
</comment>
<dbReference type="GO" id="GO:0016787">
    <property type="term" value="F:hydrolase activity"/>
    <property type="evidence" value="ECO:0007669"/>
    <property type="project" value="UniProtKB-KW"/>
</dbReference>
<reference evidence="1" key="1">
    <citation type="submission" date="2023-07" db="EMBL/GenBank/DDBJ databases">
        <authorList>
            <person name="Aktuganov G."/>
            <person name="Boyko T."/>
            <person name="Delegan Y."/>
            <person name="Galimzianova N."/>
            <person name="Gilvanova E."/>
            <person name="Korobov V."/>
            <person name="Kuzmina L."/>
            <person name="Melentiev A."/>
            <person name="Milman P."/>
            <person name="Ryabova A."/>
            <person name="Stupak E."/>
            <person name="Yasakov T."/>
            <person name="Zharikova N."/>
            <person name="Zhurenko E."/>
        </authorList>
    </citation>
    <scope>NUCLEOTIDE SEQUENCE</scope>
    <source>
        <strain evidence="1">IB-739</strain>
    </source>
</reference>
<dbReference type="Pfam" id="PF13419">
    <property type="entry name" value="HAD_2"/>
    <property type="match status" value="1"/>
</dbReference>
<dbReference type="SFLD" id="SFLDS00003">
    <property type="entry name" value="Haloacid_Dehalogenase"/>
    <property type="match status" value="1"/>
</dbReference>
<dbReference type="RefSeq" id="WP_246062893.1">
    <property type="nucleotide sequence ID" value="NZ_JARLKN010000025.1"/>
</dbReference>
<dbReference type="InterPro" id="IPR041492">
    <property type="entry name" value="HAD_2"/>
</dbReference>
<dbReference type="EMBL" id="JAUMKJ010000008">
    <property type="protein sequence ID" value="MDO3676979.1"/>
    <property type="molecule type" value="Genomic_DNA"/>
</dbReference>
<dbReference type="SUPFAM" id="SSF56784">
    <property type="entry name" value="HAD-like"/>
    <property type="match status" value="1"/>
</dbReference>
<dbReference type="PANTHER" id="PTHR43434">
    <property type="entry name" value="PHOSPHOGLYCOLATE PHOSPHATASE"/>
    <property type="match status" value="1"/>
</dbReference>
<dbReference type="InterPro" id="IPR036412">
    <property type="entry name" value="HAD-like_sf"/>
</dbReference>
<dbReference type="SFLD" id="SFLDG01129">
    <property type="entry name" value="C1.5:_HAD__Beta-PGM__Phosphata"/>
    <property type="match status" value="1"/>
</dbReference>
<organism evidence="1 2">
    <name type="scientific">Paenibacillus ehimensis</name>
    <dbReference type="NCBI Taxonomy" id="79264"/>
    <lineage>
        <taxon>Bacteria</taxon>
        <taxon>Bacillati</taxon>
        <taxon>Bacillota</taxon>
        <taxon>Bacilli</taxon>
        <taxon>Bacillales</taxon>
        <taxon>Paenibacillaceae</taxon>
        <taxon>Paenibacillus</taxon>
    </lineage>
</organism>
<accession>A0ABT8V6B0</accession>
<name>A0ABT8V6B0_9BACL</name>
<protein>
    <submittedName>
        <fullName evidence="1">HAD family hydrolase</fullName>
        <ecNumber evidence="1">3.1.3.-</ecNumber>
    </submittedName>
</protein>
<evidence type="ECO:0000313" key="1">
    <source>
        <dbReference type="EMBL" id="MDO3676979.1"/>
    </source>
</evidence>
<proteinExistence type="predicted"/>
<dbReference type="Gene3D" id="3.40.50.1000">
    <property type="entry name" value="HAD superfamily/HAD-like"/>
    <property type="match status" value="1"/>
</dbReference>
<gene>
    <name evidence="1" type="ORF">Q3C12_08195</name>
</gene>
<keyword evidence="2" id="KW-1185">Reference proteome</keyword>
<dbReference type="InterPro" id="IPR050155">
    <property type="entry name" value="HAD-like_hydrolase_sf"/>
</dbReference>
<dbReference type="Proteomes" id="UP001168883">
    <property type="component" value="Unassembled WGS sequence"/>
</dbReference>
<sequence length="226" mass="25332">MKREAGKFMRDDRKCKGIIFDMDNTLLQSRIDFAAMKEDICQHLIEQGILTERFPLHEHTASTMLEYAKQAGMGHTLYLSCLKIAERHEVRGMEGAGLEKGVPELIESLYGKFVLVVVTNNSLSAALKALEVTGINSYFDSIIGREQMEALKPSPSGFTYALNQFRTMAADEWISVGDSWMDGQASAGAGIPFISYRTSMEAMRDKGVRPIARIEHILEVKDWIYG</sequence>
<dbReference type="Gene3D" id="1.10.150.730">
    <property type="match status" value="1"/>
</dbReference>
<keyword evidence="1" id="KW-0378">Hydrolase</keyword>